<evidence type="ECO:0000256" key="1">
    <source>
        <dbReference type="SAM" id="SignalP"/>
    </source>
</evidence>
<proteinExistence type="predicted"/>
<sequence>MRYSFRCLVLLSSILVSACHHYLDPNASVDGVIGTVGGALGNVKTIKTP</sequence>
<dbReference type="Proteomes" id="UP000537862">
    <property type="component" value="Unassembled WGS sequence"/>
</dbReference>
<name>A0A849P8F3_9BURK</name>
<feature type="signal peptide" evidence="1">
    <location>
        <begin position="1"/>
        <end position="18"/>
    </location>
</feature>
<organism evidence="2 3">
    <name type="scientific">Pelistega suis</name>
    <dbReference type="NCBI Taxonomy" id="1631957"/>
    <lineage>
        <taxon>Bacteria</taxon>
        <taxon>Pseudomonadati</taxon>
        <taxon>Pseudomonadota</taxon>
        <taxon>Betaproteobacteria</taxon>
        <taxon>Burkholderiales</taxon>
        <taxon>Alcaligenaceae</taxon>
        <taxon>Pelistega</taxon>
    </lineage>
</organism>
<evidence type="ECO:0000313" key="2">
    <source>
        <dbReference type="EMBL" id="NOL51237.1"/>
    </source>
</evidence>
<gene>
    <name evidence="2" type="ORF">HKX39_03495</name>
</gene>
<reference evidence="2 3" key="1">
    <citation type="submission" date="2020-05" db="EMBL/GenBank/DDBJ databases">
        <authorList>
            <person name="Niu N."/>
        </authorList>
    </citation>
    <scope>NUCLEOTIDE SEQUENCE [LARGE SCALE GENOMIC DNA]</scope>
    <source>
        <strain evidence="2 3">3340-03</strain>
    </source>
</reference>
<comment type="caution">
    <text evidence="2">The sequence shown here is derived from an EMBL/GenBank/DDBJ whole genome shotgun (WGS) entry which is preliminary data.</text>
</comment>
<feature type="chain" id="PRO_5032700686" description="Lipoprotein" evidence="1">
    <location>
        <begin position="19"/>
        <end position="49"/>
    </location>
</feature>
<keyword evidence="1" id="KW-0732">Signal</keyword>
<keyword evidence="3" id="KW-1185">Reference proteome</keyword>
<dbReference type="EMBL" id="JABGBN010000002">
    <property type="protein sequence ID" value="NOL51237.1"/>
    <property type="molecule type" value="Genomic_DNA"/>
</dbReference>
<dbReference type="RefSeq" id="WP_171679938.1">
    <property type="nucleotide sequence ID" value="NZ_JABGBN010000002.1"/>
</dbReference>
<accession>A0A849P8F3</accession>
<protein>
    <recommendedName>
        <fullName evidence="4">Lipoprotein</fullName>
    </recommendedName>
</protein>
<dbReference type="PROSITE" id="PS51257">
    <property type="entry name" value="PROKAR_LIPOPROTEIN"/>
    <property type="match status" value="1"/>
</dbReference>
<evidence type="ECO:0000313" key="3">
    <source>
        <dbReference type="Proteomes" id="UP000537862"/>
    </source>
</evidence>
<dbReference type="AlphaFoldDB" id="A0A849P8F3"/>
<evidence type="ECO:0008006" key="4">
    <source>
        <dbReference type="Google" id="ProtNLM"/>
    </source>
</evidence>